<reference evidence="1 2" key="1">
    <citation type="submission" date="2024-09" db="EMBL/GenBank/DDBJ databases">
        <authorList>
            <person name="Sun Q."/>
            <person name="Mori K."/>
        </authorList>
    </citation>
    <scope>NUCLEOTIDE SEQUENCE [LARGE SCALE GENOMIC DNA]</scope>
    <source>
        <strain evidence="1 2">CECT 8300</strain>
    </source>
</reference>
<gene>
    <name evidence="1" type="ORF">ACFFU1_00090</name>
</gene>
<comment type="caution">
    <text evidence="1">The sequence shown here is derived from an EMBL/GenBank/DDBJ whole genome shotgun (WGS) entry which is preliminary data.</text>
</comment>
<name>A0ABV5GUU7_9FLAO</name>
<dbReference type="Proteomes" id="UP001589590">
    <property type="component" value="Unassembled WGS sequence"/>
</dbReference>
<evidence type="ECO:0000313" key="2">
    <source>
        <dbReference type="Proteomes" id="UP001589590"/>
    </source>
</evidence>
<dbReference type="EMBL" id="JBHMFA010000001">
    <property type="protein sequence ID" value="MFB9103276.1"/>
    <property type="molecule type" value="Genomic_DNA"/>
</dbReference>
<proteinExistence type="predicted"/>
<keyword evidence="2" id="KW-1185">Reference proteome</keyword>
<accession>A0ABV5GUU7</accession>
<organism evidence="1 2">
    <name type="scientific">Algibacter miyuki</name>
    <dbReference type="NCBI Taxonomy" id="1306933"/>
    <lineage>
        <taxon>Bacteria</taxon>
        <taxon>Pseudomonadati</taxon>
        <taxon>Bacteroidota</taxon>
        <taxon>Flavobacteriia</taxon>
        <taxon>Flavobacteriales</taxon>
        <taxon>Flavobacteriaceae</taxon>
        <taxon>Algibacter</taxon>
    </lineage>
</organism>
<protein>
    <submittedName>
        <fullName evidence="1">Uncharacterized protein</fullName>
    </submittedName>
</protein>
<sequence>MKKKELFTFLLAAVSGFYQVHAEINFKATHVISLNGSHVASKCMALKTNLLNSKLDISSLSKSVYAINIIASEKSFINKLVVE</sequence>
<evidence type="ECO:0000313" key="1">
    <source>
        <dbReference type="EMBL" id="MFB9103276.1"/>
    </source>
</evidence>
<dbReference type="RefSeq" id="WP_290268687.1">
    <property type="nucleotide sequence ID" value="NZ_JAUFQP010000007.1"/>
</dbReference>